<dbReference type="Gene3D" id="2.40.50.140">
    <property type="entry name" value="Nucleic acid-binding proteins"/>
    <property type="match status" value="1"/>
</dbReference>
<dbReference type="AlphaFoldDB" id="A0A939H8H7"/>
<keyword evidence="2" id="KW-0963">Cytoplasm</keyword>
<dbReference type="Proteomes" id="UP000664218">
    <property type="component" value="Unassembled WGS sequence"/>
</dbReference>
<evidence type="ECO:0000256" key="1">
    <source>
        <dbReference type="ARBA" id="ARBA00004496"/>
    </source>
</evidence>
<keyword evidence="5" id="KW-1185">Reference proteome</keyword>
<dbReference type="EMBL" id="JAFNJU010000003">
    <property type="protein sequence ID" value="MBO1264454.1"/>
    <property type="molecule type" value="Genomic_DNA"/>
</dbReference>
<evidence type="ECO:0000256" key="2">
    <source>
        <dbReference type="ARBA" id="ARBA00022490"/>
    </source>
</evidence>
<dbReference type="GO" id="GO:0005737">
    <property type="term" value="C:cytoplasm"/>
    <property type="evidence" value="ECO:0007669"/>
    <property type="project" value="UniProtKB-SubCell"/>
</dbReference>
<gene>
    <name evidence="4" type="ORF">J3A84_05285</name>
</gene>
<feature type="domain" description="CSD" evidence="3">
    <location>
        <begin position="5"/>
        <end position="69"/>
    </location>
</feature>
<dbReference type="PROSITE" id="PS51857">
    <property type="entry name" value="CSD_2"/>
    <property type="match status" value="1"/>
</dbReference>
<evidence type="ECO:0000313" key="4">
    <source>
        <dbReference type="EMBL" id="MBO1264454.1"/>
    </source>
</evidence>
<dbReference type="PIRSF" id="PIRSF002599">
    <property type="entry name" value="Cold_shock_A"/>
    <property type="match status" value="1"/>
</dbReference>
<reference evidence="4" key="1">
    <citation type="submission" date="2021-03" db="EMBL/GenBank/DDBJ databases">
        <title>Proteiniclasticum marinus sp. nov., isolated from tidal flat sediment.</title>
        <authorList>
            <person name="Namirimu T."/>
            <person name="Yang J.-A."/>
            <person name="Yang S.-H."/>
            <person name="Kim Y.-J."/>
            <person name="Kwon K.K."/>
        </authorList>
    </citation>
    <scope>NUCLEOTIDE SEQUENCE</scope>
    <source>
        <strain evidence="4">SCR006</strain>
    </source>
</reference>
<evidence type="ECO:0000259" key="3">
    <source>
        <dbReference type="PROSITE" id="PS51857"/>
    </source>
</evidence>
<protein>
    <submittedName>
        <fullName evidence="4">Cold shock domain-containing protein</fullName>
    </submittedName>
</protein>
<comment type="subcellular location">
    <subcellularLocation>
        <location evidence="1">Cytoplasm</location>
    </subcellularLocation>
</comment>
<dbReference type="Pfam" id="PF00313">
    <property type="entry name" value="CSD"/>
    <property type="match status" value="1"/>
</dbReference>
<dbReference type="GO" id="GO:0003676">
    <property type="term" value="F:nucleic acid binding"/>
    <property type="evidence" value="ECO:0007669"/>
    <property type="project" value="InterPro"/>
</dbReference>
<proteinExistence type="predicted"/>
<name>A0A939H8H7_9CLOT</name>
<dbReference type="InterPro" id="IPR011129">
    <property type="entry name" value="CSD"/>
</dbReference>
<accession>A0A939H8H7</accession>
<dbReference type="SMART" id="SM00357">
    <property type="entry name" value="CSP"/>
    <property type="match status" value="1"/>
</dbReference>
<dbReference type="SUPFAM" id="SSF50249">
    <property type="entry name" value="Nucleic acid-binding proteins"/>
    <property type="match status" value="1"/>
</dbReference>
<comment type="caution">
    <text evidence="4">The sequence shown here is derived from an EMBL/GenBank/DDBJ whole genome shotgun (WGS) entry which is preliminary data.</text>
</comment>
<dbReference type="InterPro" id="IPR012340">
    <property type="entry name" value="NA-bd_OB-fold"/>
</dbReference>
<evidence type="ECO:0000313" key="5">
    <source>
        <dbReference type="Proteomes" id="UP000664218"/>
    </source>
</evidence>
<dbReference type="RefSeq" id="WP_207598965.1">
    <property type="nucleotide sequence ID" value="NZ_JAFNJU010000003.1"/>
</dbReference>
<dbReference type="InterPro" id="IPR002059">
    <property type="entry name" value="CSP_DNA-bd"/>
</dbReference>
<sequence length="82" mass="9393">MESERKRGIIAKIFHDRGYGFINQSDGKSVFFHIGDLDGVSFDSLYVGQHVEYNPIQKPKGFTANDLEIIDGVMEVSKEKWR</sequence>
<dbReference type="InterPro" id="IPR012156">
    <property type="entry name" value="Cold_shock_CspA"/>
</dbReference>
<organism evidence="4 5">
    <name type="scientific">Proteiniclasticum aestuarii</name>
    <dbReference type="NCBI Taxonomy" id="2817862"/>
    <lineage>
        <taxon>Bacteria</taxon>
        <taxon>Bacillati</taxon>
        <taxon>Bacillota</taxon>
        <taxon>Clostridia</taxon>
        <taxon>Eubacteriales</taxon>
        <taxon>Clostridiaceae</taxon>
        <taxon>Proteiniclasticum</taxon>
    </lineage>
</organism>